<evidence type="ECO:0000256" key="1">
    <source>
        <dbReference type="SAM" id="MobiDB-lite"/>
    </source>
</evidence>
<gene>
    <name evidence="2" type="ORF">EYF80_025443</name>
</gene>
<feature type="compositionally biased region" description="Acidic residues" evidence="1">
    <location>
        <begin position="66"/>
        <end position="76"/>
    </location>
</feature>
<keyword evidence="3" id="KW-1185">Reference proteome</keyword>
<dbReference type="AlphaFoldDB" id="A0A4Z2HH94"/>
<proteinExistence type="predicted"/>
<accession>A0A4Z2HH94</accession>
<evidence type="ECO:0000313" key="3">
    <source>
        <dbReference type="Proteomes" id="UP000314294"/>
    </source>
</evidence>
<sequence length="87" mass="9577">MSPRLWRDAVRKRGDGRDSSTSFCSATALQRYGKTRGTRETFSEFSSRPLSSGDPGRAASSGRVGEEDEGREEEAEQGALQFTWGQT</sequence>
<reference evidence="2 3" key="1">
    <citation type="submission" date="2019-03" db="EMBL/GenBank/DDBJ databases">
        <title>First draft genome of Liparis tanakae, snailfish: a comprehensive survey of snailfish specific genes.</title>
        <authorList>
            <person name="Kim W."/>
            <person name="Song I."/>
            <person name="Jeong J.-H."/>
            <person name="Kim D."/>
            <person name="Kim S."/>
            <person name="Ryu S."/>
            <person name="Song J.Y."/>
            <person name="Lee S.K."/>
        </authorList>
    </citation>
    <scope>NUCLEOTIDE SEQUENCE [LARGE SCALE GENOMIC DNA]</scope>
    <source>
        <tissue evidence="2">Muscle</tissue>
    </source>
</reference>
<feature type="compositionally biased region" description="Polar residues" evidence="1">
    <location>
        <begin position="19"/>
        <end position="28"/>
    </location>
</feature>
<organism evidence="2 3">
    <name type="scientific">Liparis tanakae</name>
    <name type="common">Tanaka's snailfish</name>
    <dbReference type="NCBI Taxonomy" id="230148"/>
    <lineage>
        <taxon>Eukaryota</taxon>
        <taxon>Metazoa</taxon>
        <taxon>Chordata</taxon>
        <taxon>Craniata</taxon>
        <taxon>Vertebrata</taxon>
        <taxon>Euteleostomi</taxon>
        <taxon>Actinopterygii</taxon>
        <taxon>Neopterygii</taxon>
        <taxon>Teleostei</taxon>
        <taxon>Neoteleostei</taxon>
        <taxon>Acanthomorphata</taxon>
        <taxon>Eupercaria</taxon>
        <taxon>Perciformes</taxon>
        <taxon>Cottioidei</taxon>
        <taxon>Cottales</taxon>
        <taxon>Liparidae</taxon>
        <taxon>Liparis</taxon>
    </lineage>
</organism>
<feature type="compositionally biased region" description="Basic and acidic residues" evidence="1">
    <location>
        <begin position="1"/>
        <end position="18"/>
    </location>
</feature>
<dbReference type="Proteomes" id="UP000314294">
    <property type="component" value="Unassembled WGS sequence"/>
</dbReference>
<feature type="region of interest" description="Disordered" evidence="1">
    <location>
        <begin position="1"/>
        <end position="87"/>
    </location>
</feature>
<dbReference type="EMBL" id="SRLO01000255">
    <property type="protein sequence ID" value="TNN64313.1"/>
    <property type="molecule type" value="Genomic_DNA"/>
</dbReference>
<protein>
    <submittedName>
        <fullName evidence="2">Uncharacterized protein</fullName>
    </submittedName>
</protein>
<comment type="caution">
    <text evidence="2">The sequence shown here is derived from an EMBL/GenBank/DDBJ whole genome shotgun (WGS) entry which is preliminary data.</text>
</comment>
<name>A0A4Z2HH94_9TELE</name>
<evidence type="ECO:0000313" key="2">
    <source>
        <dbReference type="EMBL" id="TNN64313.1"/>
    </source>
</evidence>